<dbReference type="RefSeq" id="WP_013054486.1">
    <property type="nucleotide sequence ID" value="NC_014014.1"/>
</dbReference>
<dbReference type="HOGENOM" id="CLU_013049_0_1_14"/>
<dbReference type="EC" id="2.1.1.72" evidence="2"/>
<dbReference type="InterPro" id="IPR002052">
    <property type="entry name" value="DNA_methylase_N6_adenine_CS"/>
</dbReference>
<dbReference type="GO" id="GO:0032259">
    <property type="term" value="P:methylation"/>
    <property type="evidence" value="ECO:0007669"/>
    <property type="project" value="UniProtKB-KW"/>
</dbReference>
<evidence type="ECO:0000256" key="6">
    <source>
        <dbReference type="ARBA" id="ARBA00022747"/>
    </source>
</evidence>
<feature type="coiled-coil region" evidence="8">
    <location>
        <begin position="492"/>
        <end position="519"/>
    </location>
</feature>
<gene>
    <name evidence="11" type="primary">hsdM</name>
    <name evidence="11" type="ordered locus">MCRO_0702</name>
</gene>
<dbReference type="eggNOG" id="COG0286">
    <property type="taxonomic scope" value="Bacteria"/>
</dbReference>
<evidence type="ECO:0000259" key="10">
    <source>
        <dbReference type="Pfam" id="PF12161"/>
    </source>
</evidence>
<reference evidence="12" key="1">
    <citation type="submission" date="2010-03" db="EMBL/GenBank/DDBJ databases">
        <title>The complete genome of Mycoplasma crocodyli MP145.</title>
        <authorList>
            <person name="Glass J.I."/>
            <person name="Durkin A.S."/>
            <person name="Hostetler J."/>
            <person name="Jackson J."/>
            <person name="Johnson J."/>
            <person name="May M.A."/>
            <person name="Paralanov V."/>
            <person name="Radune D."/>
            <person name="Szczypinski B."/>
            <person name="Brown D.R."/>
        </authorList>
    </citation>
    <scope>NUCLEOTIDE SEQUENCE [LARGE SCALE GENOMIC DNA]</scope>
    <source>
        <strain evidence="12">ATCC 51981 / MP145</strain>
    </source>
</reference>
<keyword evidence="3 11" id="KW-0489">Methyltransferase</keyword>
<dbReference type="PRINTS" id="PR00507">
    <property type="entry name" value="N12N6MTFRASE"/>
</dbReference>
<dbReference type="OrthoDB" id="9814572at2"/>
<dbReference type="GO" id="GO:0008170">
    <property type="term" value="F:N-methyltransferase activity"/>
    <property type="evidence" value="ECO:0007669"/>
    <property type="project" value="InterPro"/>
</dbReference>
<dbReference type="CDD" id="cd02440">
    <property type="entry name" value="AdoMet_MTases"/>
    <property type="match status" value="1"/>
</dbReference>
<reference evidence="11 12" key="3">
    <citation type="journal article" date="2011" name="J. Bacteriol.">
        <title>Genome sequences of Mycoplasma alligatoris A21JP2T and Mycoplasma crocodyli MP145T.</title>
        <authorList>
            <person name="Brown D.R."/>
            <person name="Farmerie W.G."/>
            <person name="May M."/>
            <person name="Benders G.A."/>
            <person name="Durkin A.S."/>
            <person name="Hlavinka K."/>
            <person name="Hostetler J."/>
            <person name="Jackson J."/>
            <person name="Johnson J."/>
            <person name="Miller R.H."/>
            <person name="Paralanov V."/>
            <person name="Radune D."/>
            <person name="Szczypinski B."/>
            <person name="Glass J.I."/>
        </authorList>
    </citation>
    <scope>NUCLEOTIDE SEQUENCE [LARGE SCALE GENOMIC DNA]</scope>
    <source>
        <strain evidence="12">ATCC 51981 / MP145</strain>
    </source>
</reference>
<dbReference type="PANTHER" id="PTHR42933">
    <property type="entry name" value="SLR6095 PROTEIN"/>
    <property type="match status" value="1"/>
</dbReference>
<dbReference type="InterPro" id="IPR004546">
    <property type="entry name" value="Restrct_endonuc_T1M"/>
</dbReference>
<evidence type="ECO:0000256" key="4">
    <source>
        <dbReference type="ARBA" id="ARBA00022679"/>
    </source>
</evidence>
<evidence type="ECO:0000256" key="3">
    <source>
        <dbReference type="ARBA" id="ARBA00022603"/>
    </source>
</evidence>
<keyword evidence="4 11" id="KW-0808">Transferase</keyword>
<reference key="2">
    <citation type="submission" date="2010-03" db="EMBL/GenBank/DDBJ databases">
        <authorList>
            <person name="Ma Z."/>
            <person name="Wang X."/>
            <person name="Liu H."/>
        </authorList>
    </citation>
    <scope>NUCLEOTIDE SEQUENCE</scope>
    <source>
        <strain>MP145</strain>
    </source>
</reference>
<dbReference type="NCBIfam" id="TIGR00497">
    <property type="entry name" value="hsdM"/>
    <property type="match status" value="1"/>
</dbReference>
<keyword evidence="6" id="KW-0680">Restriction system</keyword>
<dbReference type="Gene3D" id="3.40.50.150">
    <property type="entry name" value="Vaccinia Virus protein VP39"/>
    <property type="match status" value="1"/>
</dbReference>
<dbReference type="SUPFAM" id="SSF53335">
    <property type="entry name" value="S-adenosyl-L-methionine-dependent methyltransferases"/>
    <property type="match status" value="1"/>
</dbReference>
<dbReference type="STRING" id="512564.MCRO_0702"/>
<name>D5E6B0_MYCCM</name>
<dbReference type="KEGG" id="mcd:MCRO_0702"/>
<dbReference type="GO" id="GO:0003677">
    <property type="term" value="F:DNA binding"/>
    <property type="evidence" value="ECO:0007669"/>
    <property type="project" value="InterPro"/>
</dbReference>
<evidence type="ECO:0000313" key="12">
    <source>
        <dbReference type="Proteomes" id="UP000001845"/>
    </source>
</evidence>
<dbReference type="GO" id="GO:0009007">
    <property type="term" value="F:site-specific DNA-methyltransferase (adenine-specific) activity"/>
    <property type="evidence" value="ECO:0007669"/>
    <property type="project" value="UniProtKB-EC"/>
</dbReference>
<evidence type="ECO:0000259" key="9">
    <source>
        <dbReference type="Pfam" id="PF02384"/>
    </source>
</evidence>
<keyword evidence="12" id="KW-1185">Reference proteome</keyword>
<evidence type="ECO:0000313" key="11">
    <source>
        <dbReference type="EMBL" id="ADE19710.1"/>
    </source>
</evidence>
<accession>D5E6B0</accession>
<dbReference type="PROSITE" id="PS00092">
    <property type="entry name" value="N6_MTASE"/>
    <property type="match status" value="1"/>
</dbReference>
<dbReference type="PANTHER" id="PTHR42933:SF1">
    <property type="entry name" value="SITE-SPECIFIC DNA-METHYLTRANSFERASE (ADENINE-SPECIFIC)"/>
    <property type="match status" value="1"/>
</dbReference>
<dbReference type="Pfam" id="PF12161">
    <property type="entry name" value="HsdM_N"/>
    <property type="match status" value="1"/>
</dbReference>
<dbReference type="InterPro" id="IPR003356">
    <property type="entry name" value="DNA_methylase_A-5"/>
</dbReference>
<evidence type="ECO:0000256" key="1">
    <source>
        <dbReference type="ARBA" id="ARBA00006594"/>
    </source>
</evidence>
<evidence type="ECO:0000256" key="5">
    <source>
        <dbReference type="ARBA" id="ARBA00022691"/>
    </source>
</evidence>
<dbReference type="AlphaFoldDB" id="D5E6B0"/>
<keyword evidence="5" id="KW-0949">S-adenosyl-L-methionine</keyword>
<dbReference type="Pfam" id="PF02384">
    <property type="entry name" value="N6_Mtase"/>
    <property type="match status" value="1"/>
</dbReference>
<sequence length="523" mass="60027">MKKVKDIDHKKVLHNKLWDLANKVRGKINASEFQQVFLGILFYRFISEYFVDKVEENGLKDYSNKNDDDIEVLKMKKDLPDLIGFFIKPSHLFVNLSKDVHLNENINIDINDIFNSIVSSANINDSENILEGTFPNFNNLNFLNINNNNENQLKKKNNIITKTILTVAEIDFGSKFDDHSIDTFGDAYEYLIGMYAASGGKSGGEFFTPQEVSKFLANVTLVYKNSKDIYSVYDPTCGSGSLLLKFKKILNNPYLHFSGQESNPTTFSLSKMNLIIHGVEFDKIDLKCGDTLNDPLHLEKKFDVVVSNPPYSIAWEDYNETSIRSDERFNIVPTLMPKSNSDLGFVLHSLYSLDKKGVAAIVCFPGMFYRDNESEVNIRKYLVENNFIEAIIVMPNNMFFGTSISVNIMVLNKNKQTKDILFVDASSHFYKDGKKNKMSEQNIENVLKIVKDRKDIENVSKPVANEFFLDKSVNLSPDRFFKKEEVKEEIDIINLNKQLNEITSKNQKLREQIKKLIFELEGK</sequence>
<organism evidence="11 12">
    <name type="scientific">Mycoplasma crocodyli (strain ATCC 51981 / MP145)</name>
    <dbReference type="NCBI Taxonomy" id="512564"/>
    <lineage>
        <taxon>Bacteria</taxon>
        <taxon>Bacillati</taxon>
        <taxon>Mycoplasmatota</taxon>
        <taxon>Mollicutes</taxon>
        <taxon>Mycoplasmataceae</taxon>
        <taxon>Mycoplasma</taxon>
    </lineage>
</organism>
<dbReference type="InterPro" id="IPR051537">
    <property type="entry name" value="DNA_Adenine_Mtase"/>
</dbReference>
<dbReference type="EMBL" id="CP001991">
    <property type="protein sequence ID" value="ADE19710.1"/>
    <property type="molecule type" value="Genomic_DNA"/>
</dbReference>
<dbReference type="InterPro" id="IPR022749">
    <property type="entry name" value="D12N6_MeTrfase_N"/>
</dbReference>
<evidence type="ECO:0000256" key="8">
    <source>
        <dbReference type="SAM" id="Coils"/>
    </source>
</evidence>
<keyword evidence="8" id="KW-0175">Coiled coil</keyword>
<evidence type="ECO:0000256" key="2">
    <source>
        <dbReference type="ARBA" id="ARBA00011900"/>
    </source>
</evidence>
<feature type="domain" description="DNA methylase adenine-specific" evidence="9">
    <location>
        <begin position="180"/>
        <end position="488"/>
    </location>
</feature>
<dbReference type="Gene3D" id="1.20.1260.30">
    <property type="match status" value="1"/>
</dbReference>
<dbReference type="GO" id="GO:0009307">
    <property type="term" value="P:DNA restriction-modification system"/>
    <property type="evidence" value="ECO:0007669"/>
    <property type="project" value="UniProtKB-KW"/>
</dbReference>
<dbReference type="REBASE" id="25117">
    <property type="entry name" value="M.McrMPORF702P"/>
</dbReference>
<evidence type="ECO:0000256" key="7">
    <source>
        <dbReference type="ARBA" id="ARBA00047942"/>
    </source>
</evidence>
<protein>
    <recommendedName>
        <fullName evidence="2">site-specific DNA-methyltransferase (adenine-specific)</fullName>
        <ecNumber evidence="2">2.1.1.72</ecNumber>
    </recommendedName>
</protein>
<comment type="catalytic activity">
    <reaction evidence="7">
        <text>a 2'-deoxyadenosine in DNA + S-adenosyl-L-methionine = an N(6)-methyl-2'-deoxyadenosine in DNA + S-adenosyl-L-homocysteine + H(+)</text>
        <dbReference type="Rhea" id="RHEA:15197"/>
        <dbReference type="Rhea" id="RHEA-COMP:12418"/>
        <dbReference type="Rhea" id="RHEA-COMP:12419"/>
        <dbReference type="ChEBI" id="CHEBI:15378"/>
        <dbReference type="ChEBI" id="CHEBI:57856"/>
        <dbReference type="ChEBI" id="CHEBI:59789"/>
        <dbReference type="ChEBI" id="CHEBI:90615"/>
        <dbReference type="ChEBI" id="CHEBI:90616"/>
        <dbReference type="EC" id="2.1.1.72"/>
    </reaction>
</comment>
<comment type="similarity">
    <text evidence="1">Belongs to the N(4)/N(6)-methyltransferase family.</text>
</comment>
<proteinExistence type="inferred from homology"/>
<dbReference type="Proteomes" id="UP000001845">
    <property type="component" value="Chromosome"/>
</dbReference>
<dbReference type="InterPro" id="IPR038333">
    <property type="entry name" value="T1MK-like_N_sf"/>
</dbReference>
<feature type="domain" description="N6 adenine-specific DNA methyltransferase N-terminal" evidence="10">
    <location>
        <begin position="13"/>
        <end position="154"/>
    </location>
</feature>
<dbReference type="InterPro" id="IPR029063">
    <property type="entry name" value="SAM-dependent_MTases_sf"/>
</dbReference>